<dbReference type="AlphaFoldDB" id="A0A284QUT4"/>
<accession>A0A284QUT4</accession>
<name>A0A284QUT4_ARMOS</name>
<organism evidence="1 2">
    <name type="scientific">Armillaria ostoyae</name>
    <name type="common">Armillaria root rot fungus</name>
    <dbReference type="NCBI Taxonomy" id="47428"/>
    <lineage>
        <taxon>Eukaryota</taxon>
        <taxon>Fungi</taxon>
        <taxon>Dikarya</taxon>
        <taxon>Basidiomycota</taxon>
        <taxon>Agaricomycotina</taxon>
        <taxon>Agaricomycetes</taxon>
        <taxon>Agaricomycetidae</taxon>
        <taxon>Agaricales</taxon>
        <taxon>Marasmiineae</taxon>
        <taxon>Physalacriaceae</taxon>
        <taxon>Armillaria</taxon>
    </lineage>
</organism>
<reference evidence="2" key="1">
    <citation type="journal article" date="2017" name="Nat. Ecol. Evol.">
        <title>Genome expansion and lineage-specific genetic innovations in the forest pathogenic fungi Armillaria.</title>
        <authorList>
            <person name="Sipos G."/>
            <person name="Prasanna A.N."/>
            <person name="Walter M.C."/>
            <person name="O'Connor E."/>
            <person name="Balint B."/>
            <person name="Krizsan K."/>
            <person name="Kiss B."/>
            <person name="Hess J."/>
            <person name="Varga T."/>
            <person name="Slot J."/>
            <person name="Riley R."/>
            <person name="Boka B."/>
            <person name="Rigling D."/>
            <person name="Barry K."/>
            <person name="Lee J."/>
            <person name="Mihaltcheva S."/>
            <person name="LaButti K."/>
            <person name="Lipzen A."/>
            <person name="Waldron R."/>
            <person name="Moloney N.M."/>
            <person name="Sperisen C."/>
            <person name="Kredics L."/>
            <person name="Vagvoelgyi C."/>
            <person name="Patrignani A."/>
            <person name="Fitzpatrick D."/>
            <person name="Nagy I."/>
            <person name="Doyle S."/>
            <person name="Anderson J.B."/>
            <person name="Grigoriev I.V."/>
            <person name="Gueldener U."/>
            <person name="Muensterkoetter M."/>
            <person name="Nagy L.G."/>
        </authorList>
    </citation>
    <scope>NUCLEOTIDE SEQUENCE [LARGE SCALE GENOMIC DNA]</scope>
    <source>
        <strain evidence="2">C18/9</strain>
    </source>
</reference>
<proteinExistence type="predicted"/>
<gene>
    <name evidence="1" type="ORF">ARMOST_03567</name>
</gene>
<dbReference type="Proteomes" id="UP000219338">
    <property type="component" value="Unassembled WGS sequence"/>
</dbReference>
<dbReference type="STRING" id="47428.A0A284QUT4"/>
<keyword evidence="2" id="KW-1185">Reference proteome</keyword>
<protein>
    <submittedName>
        <fullName evidence="1">Uncharacterized protein</fullName>
    </submittedName>
</protein>
<dbReference type="OMA" id="MGWDISI"/>
<evidence type="ECO:0000313" key="1">
    <source>
        <dbReference type="EMBL" id="SJL00255.1"/>
    </source>
</evidence>
<evidence type="ECO:0000313" key="2">
    <source>
        <dbReference type="Proteomes" id="UP000219338"/>
    </source>
</evidence>
<dbReference type="OrthoDB" id="3055657at2759"/>
<sequence length="490" mass="53218">MPSQTFVVLGVEDDHAEVRYNDWQIIDSLVLLHCATTSSSSPKPTLLTCLAESTLRALSEYPKIILGDPSCERLQLSYPENINVVTSISSDLKTNALIRIRTAAVGEGETLIIILCGHGDIEGKFLIGSGEGVCRQLAKEELQASVRTCKGQVTVITTACHGGLWTSELWDLVAAAPASQESDSIVASESGQYRGGIFTSTLPCEHDSQAGIAMPRPGVTTISEFCGSHKVNESCTSCRLNAPLSDPEAHNTDVLVSEMNNFRLSLNRPLYSASFGHHGDRDSIFPFDGPTLLSITPFTKVKPNPAKSTSVGQSGIQNVQTVTHQHHVNVDIEGLEDAPWTLTEEQEMQNLAIAVKQEVLATVPSNLFVMRSALWYLAGGEKRRTVQSIKNKKPLVTLRKHEALREQARIIASTMGWDISIDPAMAVGPVDAALIQEACDVGECDVNVVTFEGKWREPAYWLARLWKAAGGVAVDRSIWDKAVSSAQQQS</sequence>
<dbReference type="EMBL" id="FUEG01000002">
    <property type="protein sequence ID" value="SJL00255.1"/>
    <property type="molecule type" value="Genomic_DNA"/>
</dbReference>